<dbReference type="Proteomes" id="UP001165569">
    <property type="component" value="Unassembled WGS sequence"/>
</dbReference>
<sequence length="90" mass="10250">MDKSSPLLAMALSNHEVLQCEFAFYRISETGGMAKYFVIKLRDARIVELKLSAPHSMTQNEMPPQESVSFKYACIEWEHSKAGTSAYCLW</sequence>
<dbReference type="InterPro" id="IPR036624">
    <property type="entry name" value="Hcp1-lik_sf"/>
</dbReference>
<reference evidence="1" key="1">
    <citation type="submission" date="2022-04" db="EMBL/GenBank/DDBJ databases">
        <title>Brenneria sp. isolated from walnut trees in Serbia.</title>
        <authorList>
            <person name="Gasic K."/>
            <person name="Zlatkovic N."/>
            <person name="Kuzmanovic N."/>
        </authorList>
    </citation>
    <scope>NUCLEOTIDE SEQUENCE</scope>
    <source>
        <strain evidence="2">KBI 423</strain>
        <strain evidence="1">KBI 447</strain>
    </source>
</reference>
<keyword evidence="3" id="KW-1185">Reference proteome</keyword>
<dbReference type="NCBIfam" id="TIGR03344">
    <property type="entry name" value="VI_effect_Hcp1"/>
    <property type="match status" value="1"/>
</dbReference>
<dbReference type="Gene3D" id="2.30.110.20">
    <property type="entry name" value="Hcp1-like"/>
    <property type="match status" value="1"/>
</dbReference>
<dbReference type="PANTHER" id="PTHR34319">
    <property type="entry name" value="MAJOR EXPORTED PROTEIN"/>
    <property type="match status" value="1"/>
</dbReference>
<evidence type="ECO:0000313" key="3">
    <source>
        <dbReference type="Proteomes" id="UP001165568"/>
    </source>
</evidence>
<dbReference type="EMBL" id="JAMPJU010000003">
    <property type="protein sequence ID" value="MCV9881913.1"/>
    <property type="molecule type" value="Genomic_DNA"/>
</dbReference>
<evidence type="ECO:0000313" key="1">
    <source>
        <dbReference type="EMBL" id="MCV9878490.1"/>
    </source>
</evidence>
<dbReference type="InterPro" id="IPR008514">
    <property type="entry name" value="T6SS_Hcp"/>
</dbReference>
<dbReference type="Pfam" id="PF05638">
    <property type="entry name" value="T6SS_HCP"/>
    <property type="match status" value="1"/>
</dbReference>
<evidence type="ECO:0000313" key="4">
    <source>
        <dbReference type="Proteomes" id="UP001165569"/>
    </source>
</evidence>
<proteinExistence type="predicted"/>
<accession>A0AA41XWY3</accession>
<dbReference type="AlphaFoldDB" id="A0AA41XWY3"/>
<dbReference type="Proteomes" id="UP001165568">
    <property type="component" value="Unassembled WGS sequence"/>
</dbReference>
<name>A0AA41XWY3_9GAMM</name>
<evidence type="ECO:0000313" key="2">
    <source>
        <dbReference type="EMBL" id="MCV9881913.1"/>
    </source>
</evidence>
<dbReference type="EMBL" id="JAMPJT010000003">
    <property type="protein sequence ID" value="MCV9878490.1"/>
    <property type="molecule type" value="Genomic_DNA"/>
</dbReference>
<gene>
    <name evidence="1" type="primary">hcp</name>
    <name evidence="1" type="ORF">NC803_06460</name>
    <name evidence="2" type="ORF">NC856_06455</name>
</gene>
<comment type="caution">
    <text evidence="1">The sequence shown here is derived from an EMBL/GenBank/DDBJ whole genome shotgun (WGS) entry which is preliminary data.</text>
</comment>
<dbReference type="SUPFAM" id="SSF141452">
    <property type="entry name" value="Hcp1-like"/>
    <property type="match status" value="1"/>
</dbReference>
<dbReference type="InterPro" id="IPR052947">
    <property type="entry name" value="T6SS_Hcp1_domain"/>
</dbReference>
<dbReference type="PANTHER" id="PTHR34319:SF7">
    <property type="entry name" value="HNH ENDONUCLEASE DOMAIN-CONTAINING PROTEIN"/>
    <property type="match status" value="1"/>
</dbReference>
<organism evidence="1 4">
    <name type="scientific">Brenneria izbisi</name>
    <dbReference type="NCBI Taxonomy" id="2939450"/>
    <lineage>
        <taxon>Bacteria</taxon>
        <taxon>Pseudomonadati</taxon>
        <taxon>Pseudomonadota</taxon>
        <taxon>Gammaproteobacteria</taxon>
        <taxon>Enterobacterales</taxon>
        <taxon>Pectobacteriaceae</taxon>
        <taxon>Brenneria</taxon>
    </lineage>
</organism>
<protein>
    <submittedName>
        <fullName evidence="1">Type VI secretion system tube protein Hcp</fullName>
    </submittedName>
</protein>